<proteinExistence type="predicted"/>
<sequence length="58" mass="6465">MKKLILNSKIPIFLMMIFLLITPIHAANKSDQKPNIVLVLMDNFGYGEIGVYGGGVMR</sequence>
<gene>
    <name evidence="1" type="ORF">METZ01_LOCUS130207</name>
</gene>
<feature type="non-terminal residue" evidence="1">
    <location>
        <position position="58"/>
    </location>
</feature>
<dbReference type="SUPFAM" id="SSF53649">
    <property type="entry name" value="Alkaline phosphatase-like"/>
    <property type="match status" value="1"/>
</dbReference>
<dbReference type="InterPro" id="IPR017850">
    <property type="entry name" value="Alkaline_phosphatase_core_sf"/>
</dbReference>
<reference evidence="1" key="1">
    <citation type="submission" date="2018-05" db="EMBL/GenBank/DDBJ databases">
        <authorList>
            <person name="Lanie J.A."/>
            <person name="Ng W.-L."/>
            <person name="Kazmierczak K.M."/>
            <person name="Andrzejewski T.M."/>
            <person name="Davidsen T.M."/>
            <person name="Wayne K.J."/>
            <person name="Tettelin H."/>
            <person name="Glass J.I."/>
            <person name="Rusch D."/>
            <person name="Podicherti R."/>
            <person name="Tsui H.-C.T."/>
            <person name="Winkler M.E."/>
        </authorList>
    </citation>
    <scope>NUCLEOTIDE SEQUENCE</scope>
</reference>
<dbReference type="AlphaFoldDB" id="A0A381YLI3"/>
<protein>
    <recommendedName>
        <fullName evidence="2">Sulfatase N-terminal domain-containing protein</fullName>
    </recommendedName>
</protein>
<dbReference type="EMBL" id="UINC01018418">
    <property type="protein sequence ID" value="SVA77353.1"/>
    <property type="molecule type" value="Genomic_DNA"/>
</dbReference>
<organism evidence="1">
    <name type="scientific">marine metagenome</name>
    <dbReference type="NCBI Taxonomy" id="408172"/>
    <lineage>
        <taxon>unclassified sequences</taxon>
        <taxon>metagenomes</taxon>
        <taxon>ecological metagenomes</taxon>
    </lineage>
</organism>
<name>A0A381YLI3_9ZZZZ</name>
<evidence type="ECO:0008006" key="2">
    <source>
        <dbReference type="Google" id="ProtNLM"/>
    </source>
</evidence>
<accession>A0A381YLI3</accession>
<evidence type="ECO:0000313" key="1">
    <source>
        <dbReference type="EMBL" id="SVA77353.1"/>
    </source>
</evidence>